<keyword evidence="4" id="KW-0482">Metalloprotease</keyword>
<dbReference type="PANTHER" id="PTHR11905">
    <property type="entry name" value="ADAM A DISINTEGRIN AND METALLOPROTEASE DOMAIN"/>
    <property type="match status" value="1"/>
</dbReference>
<dbReference type="GO" id="GO:0004222">
    <property type="term" value="F:metalloendopeptidase activity"/>
    <property type="evidence" value="ECO:0007669"/>
    <property type="project" value="InterPro"/>
</dbReference>
<dbReference type="EMBL" id="GEDV01008743">
    <property type="protein sequence ID" value="JAP79814.1"/>
    <property type="molecule type" value="Transcribed_RNA"/>
</dbReference>
<dbReference type="GO" id="GO:0046872">
    <property type="term" value="F:metal ion binding"/>
    <property type="evidence" value="ECO:0007669"/>
    <property type="project" value="UniProtKB-KW"/>
</dbReference>
<keyword evidence="1" id="KW-0645">Protease</keyword>
<dbReference type="GO" id="GO:0006509">
    <property type="term" value="P:membrane protein ectodomain proteolysis"/>
    <property type="evidence" value="ECO:0007669"/>
    <property type="project" value="TreeGrafter"/>
</dbReference>
<accession>A0A131YKK9</accession>
<dbReference type="InterPro" id="IPR024079">
    <property type="entry name" value="MetalloPept_cat_dom_sf"/>
</dbReference>
<evidence type="ECO:0000256" key="5">
    <source>
        <dbReference type="PROSITE-ProRule" id="PRU00276"/>
    </source>
</evidence>
<dbReference type="AlphaFoldDB" id="A0A131YKK9"/>
<protein>
    <submittedName>
        <fullName evidence="7">Reprolysin</fullName>
    </submittedName>
</protein>
<sequence length="498" mass="57429">MFIFFWYNDNRMIVFQILLYVSFQFCQLECAKLSGSQRVVFPEMLESRSDNGVKVLKITEDLTLNLEKSSILSKNFLLRTYEDRIMKHSYHDGEILEQDLYHDINYLASVMVSEDSGLQVEGVLGPNLRIKPLMDERSMEGSSAHVLYEISDDTYHSGANIGVQWNDHMNISERDDKSSGENAEARPELLVAVDSTFRSKFTSVLRIMRYIIISMNSVNVRYMTVEGMKVRIVLQAIEIFDVYTEEFLYRVDELLAGYRTLETFQNYVGRNPHKYGQYDAVYLITGLNMAQYTGYRWDLELQGIAYVAGACSSRKVGIGEDRVGTFFGVRITAHEIAHLIGCPHDGQFYGTYSSVQCPWDYGYIMSYKIQDSNSMKFSTCCQDNIKRFVYYGSGSCLLQKGSKRTIKKKNFTVELPGTLVRDFCKASYPEVRETYLIEKEGRLECQGRCYMPQQVWRYGYKIAMFPDNTPCSEGKKPKICINGGCTETRPRYSSYRPY</sequence>
<dbReference type="Pfam" id="PF13688">
    <property type="entry name" value="Reprolysin_5"/>
    <property type="match status" value="1"/>
</dbReference>
<evidence type="ECO:0000256" key="3">
    <source>
        <dbReference type="ARBA" id="ARBA00022833"/>
    </source>
</evidence>
<feature type="binding site" evidence="5">
    <location>
        <position position="338"/>
    </location>
    <ligand>
        <name>Zn(2+)</name>
        <dbReference type="ChEBI" id="CHEBI:29105"/>
        <note>catalytic</note>
    </ligand>
</feature>
<feature type="domain" description="Peptidase M12B" evidence="6">
    <location>
        <begin position="185"/>
        <end position="401"/>
    </location>
</feature>
<dbReference type="SUPFAM" id="SSF55486">
    <property type="entry name" value="Metalloproteases ('zincins'), catalytic domain"/>
    <property type="match status" value="1"/>
</dbReference>
<feature type="binding site" evidence="5">
    <location>
        <position position="344"/>
    </location>
    <ligand>
        <name>Zn(2+)</name>
        <dbReference type="ChEBI" id="CHEBI:29105"/>
        <note>catalytic</note>
    </ligand>
</feature>
<comment type="caution">
    <text evidence="5">Lacks conserved residue(s) required for the propagation of feature annotation.</text>
</comment>
<evidence type="ECO:0000313" key="7">
    <source>
        <dbReference type="EMBL" id="JAP79814.1"/>
    </source>
</evidence>
<evidence type="ECO:0000256" key="1">
    <source>
        <dbReference type="ARBA" id="ARBA00022670"/>
    </source>
</evidence>
<reference evidence="7" key="1">
    <citation type="journal article" date="2016" name="Ticks Tick Borne Dis.">
        <title>De novo assembly and annotation of the salivary gland transcriptome of Rhipicephalus appendiculatus male and female ticks during blood feeding.</title>
        <authorList>
            <person name="de Castro M.H."/>
            <person name="de Klerk D."/>
            <person name="Pienaar R."/>
            <person name="Latif A.A."/>
            <person name="Rees D.J."/>
            <person name="Mans B.J."/>
        </authorList>
    </citation>
    <scope>NUCLEOTIDE SEQUENCE</scope>
    <source>
        <tissue evidence="7">Salivary glands</tissue>
    </source>
</reference>
<feature type="active site" evidence="5">
    <location>
        <position position="335"/>
    </location>
</feature>
<feature type="binding site" evidence="5">
    <location>
        <position position="334"/>
    </location>
    <ligand>
        <name>Zn(2+)</name>
        <dbReference type="ChEBI" id="CHEBI:29105"/>
        <note>catalytic</note>
    </ligand>
</feature>
<organism evidence="7">
    <name type="scientific">Rhipicephalus appendiculatus</name>
    <name type="common">Brown ear tick</name>
    <dbReference type="NCBI Taxonomy" id="34631"/>
    <lineage>
        <taxon>Eukaryota</taxon>
        <taxon>Metazoa</taxon>
        <taxon>Ecdysozoa</taxon>
        <taxon>Arthropoda</taxon>
        <taxon>Chelicerata</taxon>
        <taxon>Arachnida</taxon>
        <taxon>Acari</taxon>
        <taxon>Parasitiformes</taxon>
        <taxon>Ixodida</taxon>
        <taxon>Ixodoidea</taxon>
        <taxon>Ixodidae</taxon>
        <taxon>Rhipicephalinae</taxon>
        <taxon>Rhipicephalus</taxon>
        <taxon>Rhipicephalus</taxon>
    </lineage>
</organism>
<evidence type="ECO:0000256" key="2">
    <source>
        <dbReference type="ARBA" id="ARBA00022801"/>
    </source>
</evidence>
<dbReference type="PROSITE" id="PS50215">
    <property type="entry name" value="ADAM_MEPRO"/>
    <property type="match status" value="1"/>
</dbReference>
<keyword evidence="5" id="KW-0479">Metal-binding</keyword>
<name>A0A131YKK9_RHIAP</name>
<evidence type="ECO:0000259" key="6">
    <source>
        <dbReference type="PROSITE" id="PS50215"/>
    </source>
</evidence>
<dbReference type="InterPro" id="IPR001590">
    <property type="entry name" value="Peptidase_M12B"/>
</dbReference>
<proteinExistence type="predicted"/>
<evidence type="ECO:0000256" key="4">
    <source>
        <dbReference type="ARBA" id="ARBA00023049"/>
    </source>
</evidence>
<keyword evidence="2" id="KW-0378">Hydrolase</keyword>
<dbReference type="PANTHER" id="PTHR11905:SF159">
    <property type="entry name" value="ADAM METALLOPROTEASE"/>
    <property type="match status" value="1"/>
</dbReference>
<keyword evidence="3 5" id="KW-0862">Zinc</keyword>
<dbReference type="Gene3D" id="3.40.390.10">
    <property type="entry name" value="Collagenase (Catalytic Domain)"/>
    <property type="match status" value="1"/>
</dbReference>